<evidence type="ECO:0000256" key="4">
    <source>
        <dbReference type="SAM" id="MobiDB-lite"/>
    </source>
</evidence>
<dbReference type="PROSITE" id="PS00356">
    <property type="entry name" value="HTH_LACI_1"/>
    <property type="match status" value="1"/>
</dbReference>
<evidence type="ECO:0000256" key="2">
    <source>
        <dbReference type="ARBA" id="ARBA00023125"/>
    </source>
</evidence>
<accession>A0A258FKH4</accession>
<dbReference type="PROSITE" id="PS50932">
    <property type="entry name" value="HTH_LACI_2"/>
    <property type="match status" value="1"/>
</dbReference>
<dbReference type="InterPro" id="IPR010982">
    <property type="entry name" value="Lambda_DNA-bd_dom_sf"/>
</dbReference>
<keyword evidence="3" id="KW-0804">Transcription</keyword>
<feature type="region of interest" description="Disordered" evidence="4">
    <location>
        <begin position="1"/>
        <end position="21"/>
    </location>
</feature>
<feature type="compositionally biased region" description="Polar residues" evidence="4">
    <location>
        <begin position="1"/>
        <end position="10"/>
    </location>
</feature>
<dbReference type="EMBL" id="NCEB01000023">
    <property type="protein sequence ID" value="OYX32343.1"/>
    <property type="molecule type" value="Genomic_DNA"/>
</dbReference>
<evidence type="ECO:0000313" key="7">
    <source>
        <dbReference type="Proteomes" id="UP000215595"/>
    </source>
</evidence>
<organism evidence="6 7">
    <name type="scientific">Brevundimonas subvibrioides</name>
    <dbReference type="NCBI Taxonomy" id="74313"/>
    <lineage>
        <taxon>Bacteria</taxon>
        <taxon>Pseudomonadati</taxon>
        <taxon>Pseudomonadota</taxon>
        <taxon>Alphaproteobacteria</taxon>
        <taxon>Caulobacterales</taxon>
        <taxon>Caulobacteraceae</taxon>
        <taxon>Brevundimonas</taxon>
    </lineage>
</organism>
<dbReference type="InterPro" id="IPR000843">
    <property type="entry name" value="HTH_LacI"/>
</dbReference>
<dbReference type="CDD" id="cd06295">
    <property type="entry name" value="PBP1_CelR"/>
    <property type="match status" value="1"/>
</dbReference>
<comment type="caution">
    <text evidence="6">The sequence shown here is derived from an EMBL/GenBank/DDBJ whole genome shotgun (WGS) entry which is preliminary data.</text>
</comment>
<dbReference type="Proteomes" id="UP000215595">
    <property type="component" value="Unassembled WGS sequence"/>
</dbReference>
<dbReference type="CDD" id="cd01392">
    <property type="entry name" value="HTH_LacI"/>
    <property type="match status" value="1"/>
</dbReference>
<evidence type="ECO:0000313" key="6">
    <source>
        <dbReference type="EMBL" id="OYX32343.1"/>
    </source>
</evidence>
<dbReference type="GO" id="GO:0000976">
    <property type="term" value="F:transcription cis-regulatory region binding"/>
    <property type="evidence" value="ECO:0007669"/>
    <property type="project" value="TreeGrafter"/>
</dbReference>
<dbReference type="PANTHER" id="PTHR30146:SF120">
    <property type="entry name" value="ALANINE RACEMASE"/>
    <property type="match status" value="1"/>
</dbReference>
<dbReference type="GO" id="GO:0003700">
    <property type="term" value="F:DNA-binding transcription factor activity"/>
    <property type="evidence" value="ECO:0007669"/>
    <property type="project" value="TreeGrafter"/>
</dbReference>
<dbReference type="Gene3D" id="3.40.50.2300">
    <property type="match status" value="2"/>
</dbReference>
<dbReference type="SUPFAM" id="SSF47413">
    <property type="entry name" value="lambda repressor-like DNA-binding domains"/>
    <property type="match status" value="1"/>
</dbReference>
<dbReference type="InterPro" id="IPR046335">
    <property type="entry name" value="LacI/GalR-like_sensor"/>
</dbReference>
<dbReference type="Gene3D" id="1.10.260.40">
    <property type="entry name" value="lambda repressor-like DNA-binding domains"/>
    <property type="match status" value="1"/>
</dbReference>
<dbReference type="InterPro" id="IPR028082">
    <property type="entry name" value="Peripla_BP_I"/>
</dbReference>
<sequence length="350" mass="36841">MTTTSRSGSAATDAGGSRPGGIRELARVAGVSITTVSRALADHPGIALKTRERIQQLARETGYRANPLASSLRSKKSRTVSVVIALDHDTRQHVSDPFFISMVGGVTDALFERGYELLLSRADRRAPDWPLDMLSTGRSDGLILIGQSYNHETLNRAAEAGAPMVVWGAALPDSHYPTVGSDNEGGGYLATRHLIASGRRRLAFLGDPDLPEVAARRAGFQRALGEAGLDPAAARYAAVHFEPLQARDEVAALLAGGLNADGIVASSDVMAMSAIAALSDAGRRVSEDVAVTGFDDVPSAAYTTPSLTTVRQDVAAGAERLVDLLMRQLGGEAVTSVELPTHLVVRRSAP</sequence>
<protein>
    <recommendedName>
        <fullName evidence="5">HTH lacI-type domain-containing protein</fullName>
    </recommendedName>
</protein>
<keyword evidence="2" id="KW-0238">DNA-binding</keyword>
<feature type="domain" description="HTH lacI-type" evidence="5">
    <location>
        <begin position="22"/>
        <end position="74"/>
    </location>
</feature>
<evidence type="ECO:0000259" key="5">
    <source>
        <dbReference type="PROSITE" id="PS50932"/>
    </source>
</evidence>
<dbReference type="Pfam" id="PF13377">
    <property type="entry name" value="Peripla_BP_3"/>
    <property type="match status" value="1"/>
</dbReference>
<dbReference type="PANTHER" id="PTHR30146">
    <property type="entry name" value="LACI-RELATED TRANSCRIPTIONAL REPRESSOR"/>
    <property type="match status" value="1"/>
</dbReference>
<dbReference type="SMART" id="SM00354">
    <property type="entry name" value="HTH_LACI"/>
    <property type="match status" value="1"/>
</dbReference>
<keyword evidence="1" id="KW-0805">Transcription regulation</keyword>
<evidence type="ECO:0000256" key="3">
    <source>
        <dbReference type="ARBA" id="ARBA00023163"/>
    </source>
</evidence>
<dbReference type="Pfam" id="PF00356">
    <property type="entry name" value="LacI"/>
    <property type="match status" value="1"/>
</dbReference>
<evidence type="ECO:0000256" key="1">
    <source>
        <dbReference type="ARBA" id="ARBA00023015"/>
    </source>
</evidence>
<dbReference type="AlphaFoldDB" id="A0A258FKH4"/>
<reference evidence="6 7" key="1">
    <citation type="submission" date="2017-03" db="EMBL/GenBank/DDBJ databases">
        <title>Lifting the veil on microbial sulfur biogeochemistry in mining wastewaters.</title>
        <authorList>
            <person name="Kantor R.S."/>
            <person name="Colenbrander Nelson T."/>
            <person name="Marshall S."/>
            <person name="Bennett D."/>
            <person name="Apte S."/>
            <person name="Camacho D."/>
            <person name="Thomas B.C."/>
            <person name="Warren L.A."/>
            <person name="Banfield J.F."/>
        </authorList>
    </citation>
    <scope>NUCLEOTIDE SEQUENCE [LARGE SCALE GENOMIC DNA]</scope>
    <source>
        <strain evidence="6">32-69-9</strain>
    </source>
</reference>
<dbReference type="SUPFAM" id="SSF53822">
    <property type="entry name" value="Periplasmic binding protein-like I"/>
    <property type="match status" value="1"/>
</dbReference>
<name>A0A258FKH4_9CAUL</name>
<proteinExistence type="predicted"/>
<gene>
    <name evidence="6" type="ORF">B7Z01_11285</name>
</gene>